<accession>A0A9N9BDX6</accession>
<proteinExistence type="predicted"/>
<evidence type="ECO:0000313" key="1">
    <source>
        <dbReference type="EMBL" id="CAG8564495.1"/>
    </source>
</evidence>
<reference evidence="1" key="1">
    <citation type="submission" date="2021-06" db="EMBL/GenBank/DDBJ databases">
        <authorList>
            <person name="Kallberg Y."/>
            <person name="Tangrot J."/>
            <person name="Rosling A."/>
        </authorList>
    </citation>
    <scope>NUCLEOTIDE SEQUENCE</scope>
    <source>
        <strain evidence="1">BR232B</strain>
    </source>
</reference>
<dbReference type="Proteomes" id="UP000789739">
    <property type="component" value="Unassembled WGS sequence"/>
</dbReference>
<sequence length="143" mass="14659">MCAPQPINHFAFLVTTSNQALPLTANFGANSSISAKPDNPPCLGGVISEVLSSSDLRTFLDPNVCDQTKPATTPPLDTWCLVVSNPGTTPVYVSIKIDVSVPSTPTSTAPSGTTSTGGTTVVVTVPSAANSARQKINNTESGK</sequence>
<keyword evidence="2" id="KW-1185">Reference proteome</keyword>
<gene>
    <name evidence="1" type="ORF">PBRASI_LOCUS5767</name>
</gene>
<name>A0A9N9BDX6_9GLOM</name>
<evidence type="ECO:0000313" key="2">
    <source>
        <dbReference type="Proteomes" id="UP000789739"/>
    </source>
</evidence>
<dbReference type="EMBL" id="CAJVPI010000704">
    <property type="protein sequence ID" value="CAG8564495.1"/>
    <property type="molecule type" value="Genomic_DNA"/>
</dbReference>
<dbReference type="OrthoDB" id="2410581at2759"/>
<organism evidence="1 2">
    <name type="scientific">Paraglomus brasilianum</name>
    <dbReference type="NCBI Taxonomy" id="144538"/>
    <lineage>
        <taxon>Eukaryota</taxon>
        <taxon>Fungi</taxon>
        <taxon>Fungi incertae sedis</taxon>
        <taxon>Mucoromycota</taxon>
        <taxon>Glomeromycotina</taxon>
        <taxon>Glomeromycetes</taxon>
        <taxon>Paraglomerales</taxon>
        <taxon>Paraglomeraceae</taxon>
        <taxon>Paraglomus</taxon>
    </lineage>
</organism>
<comment type="caution">
    <text evidence="1">The sequence shown here is derived from an EMBL/GenBank/DDBJ whole genome shotgun (WGS) entry which is preliminary data.</text>
</comment>
<protein>
    <submittedName>
        <fullName evidence="1">4609_t:CDS:1</fullName>
    </submittedName>
</protein>
<dbReference type="AlphaFoldDB" id="A0A9N9BDX6"/>